<evidence type="ECO:0000313" key="2">
    <source>
        <dbReference type="EMBL" id="SZF02916.1"/>
    </source>
</evidence>
<dbReference type="GO" id="GO:0004672">
    <property type="term" value="F:protein kinase activity"/>
    <property type="evidence" value="ECO:0007669"/>
    <property type="project" value="InterPro"/>
</dbReference>
<dbReference type="InterPro" id="IPR011009">
    <property type="entry name" value="Kinase-like_dom_sf"/>
</dbReference>
<dbReference type="InterPro" id="IPR050167">
    <property type="entry name" value="Ser_Thr_protein_kinase"/>
</dbReference>
<name>A0A383UT35_BLUHO</name>
<dbReference type="Pfam" id="PF00069">
    <property type="entry name" value="Pkinase"/>
    <property type="match status" value="1"/>
</dbReference>
<dbReference type="PANTHER" id="PTHR23257">
    <property type="entry name" value="SERINE-THREONINE PROTEIN KINASE"/>
    <property type="match status" value="1"/>
</dbReference>
<protein>
    <recommendedName>
        <fullName evidence="1">Protein kinase domain-containing protein</fullName>
    </recommendedName>
</protein>
<gene>
    <name evidence="2" type="ORF">BLGHR1_13702</name>
</gene>
<evidence type="ECO:0000313" key="3">
    <source>
        <dbReference type="Proteomes" id="UP000275772"/>
    </source>
</evidence>
<dbReference type="VEuPathDB" id="FungiDB:BLGHR1_13702"/>
<dbReference type="InterPro" id="IPR000719">
    <property type="entry name" value="Prot_kinase_dom"/>
</dbReference>
<dbReference type="Proteomes" id="UP000275772">
    <property type="component" value="Unassembled WGS sequence"/>
</dbReference>
<organism evidence="2 3">
    <name type="scientific">Blumeria hordei</name>
    <name type="common">Barley powdery mildew</name>
    <name type="synonym">Blumeria graminis f. sp. hordei</name>
    <dbReference type="NCBI Taxonomy" id="2867405"/>
    <lineage>
        <taxon>Eukaryota</taxon>
        <taxon>Fungi</taxon>
        <taxon>Dikarya</taxon>
        <taxon>Ascomycota</taxon>
        <taxon>Pezizomycotina</taxon>
        <taxon>Leotiomycetes</taxon>
        <taxon>Erysiphales</taxon>
        <taxon>Erysiphaceae</taxon>
        <taxon>Blumeria</taxon>
    </lineage>
</organism>
<dbReference type="GO" id="GO:0005737">
    <property type="term" value="C:cytoplasm"/>
    <property type="evidence" value="ECO:0007669"/>
    <property type="project" value="TreeGrafter"/>
</dbReference>
<feature type="domain" description="Protein kinase" evidence="1">
    <location>
        <begin position="12"/>
        <end position="254"/>
    </location>
</feature>
<dbReference type="GO" id="GO:0005524">
    <property type="term" value="F:ATP binding"/>
    <property type="evidence" value="ECO:0007669"/>
    <property type="project" value="InterPro"/>
</dbReference>
<reference evidence="2 3" key="1">
    <citation type="submission" date="2017-11" db="EMBL/GenBank/DDBJ databases">
        <authorList>
            <person name="Kracher B."/>
        </authorList>
    </citation>
    <scope>NUCLEOTIDE SEQUENCE [LARGE SCALE GENOMIC DNA]</scope>
    <source>
        <strain evidence="2 3">RACE1</strain>
    </source>
</reference>
<dbReference type="EMBL" id="UNSH01000046">
    <property type="protein sequence ID" value="SZF02916.1"/>
    <property type="molecule type" value="Genomic_DNA"/>
</dbReference>
<proteinExistence type="predicted"/>
<dbReference type="SUPFAM" id="SSF56112">
    <property type="entry name" value="Protein kinase-like (PK-like)"/>
    <property type="match status" value="1"/>
</dbReference>
<accession>A0A383UT35</accession>
<sequence length="254" mass="28619">MGDIEAELWIPPDVSDIISAGNTGLFGLLADGTVLKFPRNKNYPYNIEHIECEACILSALGNHPRITKYLGKEKYGLRFERAVYGDVRSYMTSVPSKNISTQLRLKWSIQGAEALAFIHSQGVIHCDLNPNNFLLYDALDLRLCDFSESMYGDLEAKVMESIRYFLPREECSTPTVQTDLFAFGSVVYYFMTGHEPYESLSEDQVTAQFSREIFPNVDTILGGSVILGCWKKRFKNADQVFQALTKLGKVLPPC</sequence>
<dbReference type="GO" id="GO:0007165">
    <property type="term" value="P:signal transduction"/>
    <property type="evidence" value="ECO:0007669"/>
    <property type="project" value="TreeGrafter"/>
</dbReference>
<dbReference type="Gene3D" id="1.10.510.10">
    <property type="entry name" value="Transferase(Phosphotransferase) domain 1"/>
    <property type="match status" value="1"/>
</dbReference>
<evidence type="ECO:0000259" key="1">
    <source>
        <dbReference type="PROSITE" id="PS50011"/>
    </source>
</evidence>
<dbReference type="AlphaFoldDB" id="A0A383UT35"/>
<dbReference type="PROSITE" id="PS50011">
    <property type="entry name" value="PROTEIN_KINASE_DOM"/>
    <property type="match status" value="1"/>
</dbReference>